<organism evidence="7 8">
    <name type="scientific">Paracholeplasma manati</name>
    <dbReference type="NCBI Taxonomy" id="591373"/>
    <lineage>
        <taxon>Bacteria</taxon>
        <taxon>Bacillati</taxon>
        <taxon>Mycoplasmatota</taxon>
        <taxon>Mollicutes</taxon>
        <taxon>Acholeplasmatales</taxon>
        <taxon>Acholeplasmataceae</taxon>
        <taxon>Paracholeplasma</taxon>
    </lineage>
</organism>
<proteinExistence type="inferred from homology"/>
<dbReference type="SUPFAM" id="SSF56300">
    <property type="entry name" value="Metallo-dependent phosphatases"/>
    <property type="match status" value="1"/>
</dbReference>
<dbReference type="Proteomes" id="UP001177160">
    <property type="component" value="Unassembled WGS sequence"/>
</dbReference>
<dbReference type="SUPFAM" id="SSF55816">
    <property type="entry name" value="5'-nucleotidase (syn. UDP-sugar hydrolase), C-terminal domain"/>
    <property type="match status" value="1"/>
</dbReference>
<dbReference type="InterPro" id="IPR029052">
    <property type="entry name" value="Metallo-depent_PP-like"/>
</dbReference>
<dbReference type="Gene3D" id="3.90.780.10">
    <property type="entry name" value="5'-Nucleotidase, C-terminal domain"/>
    <property type="match status" value="1"/>
</dbReference>
<dbReference type="InterPro" id="IPR006179">
    <property type="entry name" value="5_nucleotidase/apyrase"/>
</dbReference>
<comment type="subcellular location">
    <subcellularLocation>
        <location evidence="1">Cell envelope</location>
    </subcellularLocation>
</comment>
<feature type="domain" description="5'-Nucleotidase C-terminal" evidence="5">
    <location>
        <begin position="489"/>
        <end position="572"/>
    </location>
</feature>
<reference evidence="7" key="1">
    <citation type="submission" date="2022-09" db="EMBL/GenBank/DDBJ databases">
        <title>Novel Mycoplasma species identified in domestic and wild animals.</title>
        <authorList>
            <person name="Volokhov D.V."/>
            <person name="Furtak V.A."/>
            <person name="Zagorodnyaya T.A."/>
        </authorList>
    </citation>
    <scope>NUCLEOTIDE SEQUENCE</scope>
    <source>
        <strain evidence="7">Oakley</strain>
    </source>
</reference>
<dbReference type="Pfam" id="PF20578">
    <property type="entry name" value="aBig_2"/>
    <property type="match status" value="1"/>
</dbReference>
<evidence type="ECO:0000256" key="2">
    <source>
        <dbReference type="ARBA" id="ARBA00022729"/>
    </source>
</evidence>
<dbReference type="Pfam" id="PF09479">
    <property type="entry name" value="Flg_new"/>
    <property type="match status" value="1"/>
</dbReference>
<dbReference type="PRINTS" id="PR01607">
    <property type="entry name" value="APYRASEFAMLY"/>
</dbReference>
<comment type="similarity">
    <text evidence="3">Belongs to the 5'-nucleotidase family.</text>
</comment>
<dbReference type="PROSITE" id="PS00786">
    <property type="entry name" value="5_NUCLEOTIDASE_2"/>
    <property type="match status" value="1"/>
</dbReference>
<name>A0ABT2Y7F6_9MOLU</name>
<dbReference type="InterPro" id="IPR013378">
    <property type="entry name" value="InlB-like_B-rpt"/>
</dbReference>
<dbReference type="InterPro" id="IPR046780">
    <property type="entry name" value="aBig_2"/>
</dbReference>
<dbReference type="Gene3D" id="2.60.40.4270">
    <property type="entry name" value="Listeria-Bacteroides repeat domain"/>
    <property type="match status" value="1"/>
</dbReference>
<evidence type="ECO:0000259" key="6">
    <source>
        <dbReference type="Pfam" id="PF20578"/>
    </source>
</evidence>
<dbReference type="EMBL" id="JAOVQM010000007">
    <property type="protein sequence ID" value="MCV2232645.1"/>
    <property type="molecule type" value="Genomic_DNA"/>
</dbReference>
<dbReference type="InterPro" id="IPR008334">
    <property type="entry name" value="5'-Nucleotdase_C"/>
</dbReference>
<dbReference type="PANTHER" id="PTHR11575">
    <property type="entry name" value="5'-NUCLEOTIDASE-RELATED"/>
    <property type="match status" value="1"/>
</dbReference>
<keyword evidence="3" id="KW-0547">Nucleotide-binding</keyword>
<accession>A0ABT2Y7F6</accession>
<keyword evidence="3" id="KW-0378">Hydrolase</keyword>
<evidence type="ECO:0000259" key="5">
    <source>
        <dbReference type="Pfam" id="PF02872"/>
    </source>
</evidence>
<protein>
    <submittedName>
        <fullName evidence="7">InlB B-repeat-containing protein</fullName>
    </submittedName>
</protein>
<dbReference type="InterPro" id="IPR006146">
    <property type="entry name" value="5'-Nucleotdase_CS"/>
</dbReference>
<comment type="caution">
    <text evidence="7">The sequence shown here is derived from an EMBL/GenBank/DDBJ whole genome shotgun (WGS) entry which is preliminary data.</text>
</comment>
<dbReference type="Pfam" id="PF00149">
    <property type="entry name" value="Metallophos"/>
    <property type="match status" value="1"/>
</dbReference>
<dbReference type="CDD" id="cd00845">
    <property type="entry name" value="MPP_UshA_N_like"/>
    <property type="match status" value="1"/>
</dbReference>
<evidence type="ECO:0000256" key="3">
    <source>
        <dbReference type="RuleBase" id="RU362119"/>
    </source>
</evidence>
<sequence length="651" mass="72152">MKKVLVLVFTVLLGLVLTACVENKPEPFDYNAFLLEAAGSLSLPNETDTHLTLPVSLDYQEKTIELTWYTNKPNVISTLGAVVRPVFEAGDTVVTLTVVLNLDGNQFSRNFNVKVLKLAEVIYYTVTFDTQGGTTVNPSQVEANQKVSTPTNPTRVGHTFVAWRVDNLNGAVFDFNTPITQDITLYAEWSKDVVEVNYLDILYLNDFHGSIEKGTDELGLAYIANYVNYYRDNNPDGVVLLAGGDMFQGSALSNYYLGRSTLEMMNVMGFDAMVLGNHEFDWGIDVVTSYFDGNAENGEATFPLLGANVYYESTQNIVEHIEPYTIIERGDIKIGVIGTMGYGLESSIAQSRITGYVFASPVDIIEYYAEYLRTEADVDYVFALAHDSGNINTQVSQFTGNKKVDIIFNAHSHSRYVQTIGSTTIIQSSSNGKYVGNIRIDLSTQTISANNVKTHSSLNTPDPTVKALIDGYKAETDVLFNTPILTAERYIPSSTLSDWLADLMRIVTDSDIAFHNYGGTRDSMASGESITLGKLYKIFPFDNTIKTVYLDGAVIQNFLNRSSDAYSTTVTNFVPGTLYKVATNDYIFDKTDNPFIYGSNPNFDGTLLRDMVLSELQLQKNVYSTFDTTNTILSGQVPNARNRFTELTLNT</sequence>
<dbReference type="RefSeq" id="WP_263608832.1">
    <property type="nucleotide sequence ID" value="NZ_JAOVQM010000007.1"/>
</dbReference>
<evidence type="ECO:0000256" key="1">
    <source>
        <dbReference type="ARBA" id="ARBA00004196"/>
    </source>
</evidence>
<keyword evidence="8" id="KW-1185">Reference proteome</keyword>
<dbReference type="InterPro" id="IPR004843">
    <property type="entry name" value="Calcineurin-like_PHP"/>
</dbReference>
<dbReference type="InterPro" id="IPR036907">
    <property type="entry name" value="5'-Nucleotdase_C_sf"/>
</dbReference>
<gene>
    <name evidence="7" type="ORF">N7548_07415</name>
</gene>
<dbReference type="InterPro" id="IPR042229">
    <property type="entry name" value="Listeria/Bacterioides_rpt_sf"/>
</dbReference>
<dbReference type="PANTHER" id="PTHR11575:SF24">
    <property type="entry name" value="5'-NUCLEOTIDASE"/>
    <property type="match status" value="1"/>
</dbReference>
<dbReference type="Gene3D" id="3.60.21.10">
    <property type="match status" value="1"/>
</dbReference>
<feature type="domain" description="Atrophied bacterial Ig" evidence="6">
    <location>
        <begin position="49"/>
        <end position="117"/>
    </location>
</feature>
<keyword evidence="2" id="KW-0732">Signal</keyword>
<evidence type="ECO:0000313" key="8">
    <source>
        <dbReference type="Proteomes" id="UP001177160"/>
    </source>
</evidence>
<evidence type="ECO:0000313" key="7">
    <source>
        <dbReference type="EMBL" id="MCV2232645.1"/>
    </source>
</evidence>
<dbReference type="NCBIfam" id="TIGR02543">
    <property type="entry name" value="List_Bact_rpt"/>
    <property type="match status" value="1"/>
</dbReference>
<dbReference type="Pfam" id="PF02872">
    <property type="entry name" value="5_nucleotid_C"/>
    <property type="match status" value="1"/>
</dbReference>
<feature type="domain" description="Calcineurin-like phosphoesterase" evidence="4">
    <location>
        <begin position="201"/>
        <end position="414"/>
    </location>
</feature>
<dbReference type="PROSITE" id="PS51257">
    <property type="entry name" value="PROKAR_LIPOPROTEIN"/>
    <property type="match status" value="1"/>
</dbReference>
<evidence type="ECO:0000259" key="4">
    <source>
        <dbReference type="Pfam" id="PF00149"/>
    </source>
</evidence>